<name>A0A3S9N4M1_9BURK</name>
<evidence type="ECO:0000313" key="3">
    <source>
        <dbReference type="Proteomes" id="UP000277191"/>
    </source>
</evidence>
<evidence type="ECO:0000256" key="1">
    <source>
        <dbReference type="SAM" id="MobiDB-lite"/>
    </source>
</evidence>
<feature type="region of interest" description="Disordered" evidence="1">
    <location>
        <begin position="97"/>
        <end position="117"/>
    </location>
</feature>
<evidence type="ECO:0000313" key="2">
    <source>
        <dbReference type="EMBL" id="AZQ50703.1"/>
    </source>
</evidence>
<organism evidence="2 3">
    <name type="scientific">Burkholderia cenocepacia</name>
    <dbReference type="NCBI Taxonomy" id="95486"/>
    <lineage>
        <taxon>Bacteria</taxon>
        <taxon>Pseudomonadati</taxon>
        <taxon>Pseudomonadota</taxon>
        <taxon>Betaproteobacteria</taxon>
        <taxon>Burkholderiales</taxon>
        <taxon>Burkholderiaceae</taxon>
        <taxon>Burkholderia</taxon>
        <taxon>Burkholderia cepacia complex</taxon>
    </lineage>
</organism>
<gene>
    <name evidence="2" type="ORF">D5R55_06645</name>
</gene>
<dbReference type="Proteomes" id="UP000277191">
    <property type="component" value="Chromosome 1"/>
</dbReference>
<dbReference type="EMBL" id="CP034545">
    <property type="protein sequence ID" value="AZQ50703.1"/>
    <property type="molecule type" value="Genomic_DNA"/>
</dbReference>
<protein>
    <submittedName>
        <fullName evidence="2">Uncharacterized protein</fullName>
    </submittedName>
</protein>
<proteinExistence type="predicted"/>
<sequence length="117" mass="12942">MPRQTGDSGQFARSSVIVLSCRLFQHSISVFSILSEVRPHAAGRCLDRNCIHRKARPTGPLFSFRCPSGALPERRTHRPHRHLPLASRGPFFMSALSRRPIGPASKQPLGPLLPVAQ</sequence>
<dbReference type="AlphaFoldDB" id="A0A3S9N4M1"/>
<accession>A0A3S9N4M1</accession>
<reference evidence="2 3" key="1">
    <citation type="submission" date="2018-12" db="EMBL/GenBank/DDBJ databases">
        <title>Cadmium resistance mechanism in endophytic bacteria Burkholderia cenocepacia YG-3.</title>
        <authorList>
            <person name="Zhang X."/>
            <person name="Wang X."/>
            <person name="Zhu Y."/>
        </authorList>
    </citation>
    <scope>NUCLEOTIDE SEQUENCE [LARGE SCALE GENOMIC DNA]</scope>
    <source>
        <strain evidence="2 3">YG-3</strain>
    </source>
</reference>